<evidence type="ECO:0000256" key="10">
    <source>
        <dbReference type="HAMAP-Rule" id="MF_01463"/>
    </source>
</evidence>
<gene>
    <name evidence="10 14" type="primary">secD</name>
    <name evidence="14" type="ORF">COS11_03175</name>
</gene>
<dbReference type="Gene3D" id="3.30.70.3400">
    <property type="match status" value="1"/>
</dbReference>
<dbReference type="InterPro" id="IPR001036">
    <property type="entry name" value="Acrflvin-R"/>
</dbReference>
<keyword evidence="3 10" id="KW-1003">Cell membrane</keyword>
<dbReference type="GO" id="GO:0006605">
    <property type="term" value="P:protein targeting"/>
    <property type="evidence" value="ECO:0007669"/>
    <property type="project" value="UniProtKB-UniRule"/>
</dbReference>
<dbReference type="InterPro" id="IPR048634">
    <property type="entry name" value="SecD_SecF_C"/>
</dbReference>
<evidence type="ECO:0000313" key="14">
    <source>
        <dbReference type="EMBL" id="PIV64246.1"/>
    </source>
</evidence>
<dbReference type="FunFam" id="1.20.1640.10:FF:000004">
    <property type="entry name" value="Protein translocase subunit SecD"/>
    <property type="match status" value="1"/>
</dbReference>
<dbReference type="Pfam" id="PF21760">
    <property type="entry name" value="SecD_1st"/>
    <property type="match status" value="1"/>
</dbReference>
<comment type="caution">
    <text evidence="10">Lacks conserved residue(s) required for the propagation of feature annotation.</text>
</comment>
<evidence type="ECO:0000259" key="11">
    <source>
        <dbReference type="Pfam" id="PF02355"/>
    </source>
</evidence>
<evidence type="ECO:0000256" key="7">
    <source>
        <dbReference type="ARBA" id="ARBA00022989"/>
    </source>
</evidence>
<dbReference type="FunFam" id="3.30.1360.200:FF:000002">
    <property type="entry name" value="Preprotein translocase subunit SecD"/>
    <property type="match status" value="1"/>
</dbReference>
<accession>A0A2M7E918</accession>
<comment type="similarity">
    <text evidence="10">Belongs to the SecD/SecF family. SecD subfamily.</text>
</comment>
<dbReference type="SUPFAM" id="SSF82866">
    <property type="entry name" value="Multidrug efflux transporter AcrB transmembrane domain"/>
    <property type="match status" value="1"/>
</dbReference>
<dbReference type="Gene3D" id="1.20.1640.10">
    <property type="entry name" value="Multidrug efflux transporter AcrB transmembrane domain"/>
    <property type="match status" value="1"/>
</dbReference>
<evidence type="ECO:0000256" key="4">
    <source>
        <dbReference type="ARBA" id="ARBA00022519"/>
    </source>
</evidence>
<organism evidence="14 15">
    <name type="scientific">bacterium (Candidatus Ratteibacteria) CG01_land_8_20_14_3_00_40_19</name>
    <dbReference type="NCBI Taxonomy" id="2014290"/>
    <lineage>
        <taxon>Bacteria</taxon>
        <taxon>Candidatus Ratteibacteria</taxon>
    </lineage>
</organism>
<dbReference type="InterPro" id="IPR005791">
    <property type="entry name" value="SecD"/>
</dbReference>
<feature type="transmembrane region" description="Helical" evidence="10">
    <location>
        <begin position="329"/>
        <end position="351"/>
    </location>
</feature>
<dbReference type="AlphaFoldDB" id="A0A2M7E918"/>
<comment type="function">
    <text evidence="10">Part of the Sec protein translocase complex. Interacts with the SecYEG preprotein conducting channel. SecDF uses the proton motive force (PMF) to complete protein translocation after the ATP-dependent function of SecA.</text>
</comment>
<proteinExistence type="inferred from homology"/>
<evidence type="ECO:0000256" key="3">
    <source>
        <dbReference type="ARBA" id="ARBA00022475"/>
    </source>
</evidence>
<evidence type="ECO:0000256" key="8">
    <source>
        <dbReference type="ARBA" id="ARBA00023010"/>
    </source>
</evidence>
<keyword evidence="6 10" id="KW-0653">Protein transport</keyword>
<dbReference type="Pfam" id="PF22599">
    <property type="entry name" value="SecDF_P1_head"/>
    <property type="match status" value="1"/>
</dbReference>
<comment type="subunit">
    <text evidence="10">Forms a complex with SecF. Part of the essential Sec protein translocation apparatus which comprises SecA, SecYEG and auxiliary proteins SecDF. Other proteins may also be involved.</text>
</comment>
<dbReference type="HAMAP" id="MF_01463_B">
    <property type="entry name" value="SecD_B"/>
    <property type="match status" value="1"/>
</dbReference>
<keyword evidence="7 10" id="KW-1133">Transmembrane helix</keyword>
<protein>
    <recommendedName>
        <fullName evidence="10">Protein translocase subunit SecD</fullName>
    </recommendedName>
</protein>
<dbReference type="InterPro" id="IPR055344">
    <property type="entry name" value="SecD_SecF_C_bact"/>
</dbReference>
<keyword evidence="8 10" id="KW-0811">Translocation</keyword>
<feature type="domain" description="Protein export membrane protein SecD/SecF C-terminal" evidence="11">
    <location>
        <begin position="256"/>
        <end position="423"/>
    </location>
</feature>
<dbReference type="GO" id="GO:0043952">
    <property type="term" value="P:protein transport by the Sec complex"/>
    <property type="evidence" value="ECO:0007669"/>
    <property type="project" value="UniProtKB-UniRule"/>
</dbReference>
<evidence type="ECO:0000256" key="6">
    <source>
        <dbReference type="ARBA" id="ARBA00022927"/>
    </source>
</evidence>
<dbReference type="EMBL" id="PETL01000154">
    <property type="protein sequence ID" value="PIV64246.1"/>
    <property type="molecule type" value="Genomic_DNA"/>
</dbReference>
<dbReference type="PANTHER" id="PTHR30081">
    <property type="entry name" value="PROTEIN-EXPORT MEMBRANE PROTEIN SEC"/>
    <property type="match status" value="1"/>
</dbReference>
<reference evidence="15" key="1">
    <citation type="submission" date="2017-09" db="EMBL/GenBank/DDBJ databases">
        <title>Depth-based differentiation of microbial function through sediment-hosted aquifers and enrichment of novel symbionts in the deep terrestrial subsurface.</title>
        <authorList>
            <person name="Probst A.J."/>
            <person name="Ladd B."/>
            <person name="Jarett J.K."/>
            <person name="Geller-Mcgrath D.E."/>
            <person name="Sieber C.M.K."/>
            <person name="Emerson J.B."/>
            <person name="Anantharaman K."/>
            <person name="Thomas B.C."/>
            <person name="Malmstrom R."/>
            <person name="Stieglmeier M."/>
            <person name="Klingl A."/>
            <person name="Woyke T."/>
            <person name="Ryan C.M."/>
            <person name="Banfield J.F."/>
        </authorList>
    </citation>
    <scope>NUCLEOTIDE SEQUENCE [LARGE SCALE GENOMIC DNA]</scope>
</reference>
<dbReference type="InterPro" id="IPR054384">
    <property type="entry name" value="SecDF_P1_head"/>
</dbReference>
<feature type="transmembrane region" description="Helical" evidence="10">
    <location>
        <begin position="277"/>
        <end position="298"/>
    </location>
</feature>
<comment type="caution">
    <text evidence="14">The sequence shown here is derived from an EMBL/GenBank/DDBJ whole genome shotgun (WGS) entry which is preliminary data.</text>
</comment>
<feature type="domain" description="SecDF P1 head subdomain" evidence="13">
    <location>
        <begin position="150"/>
        <end position="255"/>
    </location>
</feature>
<dbReference type="NCBIfam" id="TIGR01129">
    <property type="entry name" value="secD"/>
    <property type="match status" value="1"/>
</dbReference>
<feature type="transmembrane region" description="Helical" evidence="10">
    <location>
        <begin position="372"/>
        <end position="394"/>
    </location>
</feature>
<dbReference type="PANTHER" id="PTHR30081:SF1">
    <property type="entry name" value="PROTEIN TRANSLOCASE SUBUNIT SECD"/>
    <property type="match status" value="1"/>
</dbReference>
<evidence type="ECO:0000256" key="2">
    <source>
        <dbReference type="ARBA" id="ARBA00022448"/>
    </source>
</evidence>
<dbReference type="GO" id="GO:0005886">
    <property type="term" value="C:plasma membrane"/>
    <property type="evidence" value="ECO:0007669"/>
    <property type="project" value="UniProtKB-SubCell"/>
</dbReference>
<feature type="domain" description="Protein translocase subunit SecDF P1" evidence="12">
    <location>
        <begin position="60"/>
        <end position="118"/>
    </location>
</feature>
<dbReference type="InterPro" id="IPR048631">
    <property type="entry name" value="SecD_1st"/>
</dbReference>
<sequence length="438" mass="47743">MKTISYKILFVLAIIGVCVWQVSPLSKKIKLGLDLLGGMQLMLQVEKTNLEEKAVTDSTDRALEIIRNRIDALGVTEPVIQKAGEDCILIQLPGIKDPERAIEIIGKTALLEFKLVDDDNKLLDQALSGKVPEGYEVAYLVRKDERGIRQQGPALLLKKEAELNGSGLKDAYIGIDSNGFPEVRLEFNREGAKKFARVTGTNIEKRLAIVLDGRVQSAPVIKDCISGGKAQITGRFTMDEAKDLAIVLRAGALPAKLSIIQKRIVGPSLGRDSIQKGATSAFLGTILVLLFMVIYYAGSGMIANFALFINILIIFAVLAFFKATLTLPGIAGIALTIGMAVDANVLIFERIREELKIRKTIRSSIDAGYERALVTIVDSNLTTVIAAFILFLFGTGSIKGFGLTLTVGILANIFTAVFVTKLLFDFICSQYKMERISI</sequence>
<evidence type="ECO:0000259" key="12">
    <source>
        <dbReference type="Pfam" id="PF21760"/>
    </source>
</evidence>
<dbReference type="InterPro" id="IPR022813">
    <property type="entry name" value="SecD/SecF_arch_bac"/>
</dbReference>
<keyword evidence="5 10" id="KW-0812">Transmembrane</keyword>
<keyword evidence="4" id="KW-0997">Cell inner membrane</keyword>
<evidence type="ECO:0000259" key="13">
    <source>
        <dbReference type="Pfam" id="PF22599"/>
    </source>
</evidence>
<name>A0A2M7E918_9BACT</name>
<evidence type="ECO:0000313" key="15">
    <source>
        <dbReference type="Proteomes" id="UP000228886"/>
    </source>
</evidence>
<dbReference type="PRINTS" id="PR00702">
    <property type="entry name" value="ACRIFLAVINRP"/>
</dbReference>
<dbReference type="GO" id="GO:0065002">
    <property type="term" value="P:intracellular protein transmembrane transport"/>
    <property type="evidence" value="ECO:0007669"/>
    <property type="project" value="UniProtKB-UniRule"/>
</dbReference>
<evidence type="ECO:0000256" key="5">
    <source>
        <dbReference type="ARBA" id="ARBA00022692"/>
    </source>
</evidence>
<dbReference type="NCBIfam" id="TIGR00916">
    <property type="entry name" value="2A0604s01"/>
    <property type="match status" value="1"/>
</dbReference>
<keyword evidence="9 10" id="KW-0472">Membrane</keyword>
<dbReference type="GO" id="GO:0015450">
    <property type="term" value="F:protein-transporting ATPase activity"/>
    <property type="evidence" value="ECO:0007669"/>
    <property type="project" value="InterPro"/>
</dbReference>
<comment type="subcellular location">
    <subcellularLocation>
        <location evidence="1 10">Cell membrane</location>
        <topology evidence="1 10">Multi-pass membrane protein</topology>
    </subcellularLocation>
</comment>
<dbReference type="Proteomes" id="UP000228886">
    <property type="component" value="Unassembled WGS sequence"/>
</dbReference>
<evidence type="ECO:0000256" key="1">
    <source>
        <dbReference type="ARBA" id="ARBA00004651"/>
    </source>
</evidence>
<feature type="transmembrane region" description="Helical" evidence="10">
    <location>
        <begin position="305"/>
        <end position="323"/>
    </location>
</feature>
<evidence type="ECO:0000256" key="9">
    <source>
        <dbReference type="ARBA" id="ARBA00023136"/>
    </source>
</evidence>
<dbReference type="Pfam" id="PF02355">
    <property type="entry name" value="SecD_SecF_C"/>
    <property type="match status" value="1"/>
</dbReference>
<feature type="transmembrane region" description="Helical" evidence="10">
    <location>
        <begin position="400"/>
        <end position="424"/>
    </location>
</feature>
<dbReference type="Gene3D" id="3.30.1360.200">
    <property type="match status" value="1"/>
</dbReference>
<keyword evidence="2 10" id="KW-0813">Transport</keyword>